<keyword evidence="5 9" id="KW-0560">Oxidoreductase</keyword>
<evidence type="ECO:0000256" key="6">
    <source>
        <dbReference type="ARBA" id="ARBA00023004"/>
    </source>
</evidence>
<dbReference type="GO" id="GO:0016705">
    <property type="term" value="F:oxidoreductase activity, acting on paired donors, with incorporation or reduction of molecular oxygen"/>
    <property type="evidence" value="ECO:0007669"/>
    <property type="project" value="InterPro"/>
</dbReference>
<evidence type="ECO:0000256" key="8">
    <source>
        <dbReference type="PIRSR" id="PIRSR602403-1"/>
    </source>
</evidence>
<dbReference type="GO" id="GO:0044550">
    <property type="term" value="P:secondary metabolite biosynthetic process"/>
    <property type="evidence" value="ECO:0007669"/>
    <property type="project" value="UniProtKB-ARBA"/>
</dbReference>
<dbReference type="PRINTS" id="PR00465">
    <property type="entry name" value="EP450IV"/>
</dbReference>
<dbReference type="OrthoDB" id="3945418at2759"/>
<dbReference type="InterPro" id="IPR001128">
    <property type="entry name" value="Cyt_P450"/>
</dbReference>
<gene>
    <name evidence="11" type="ORF">ASPVEDRAFT_74574</name>
</gene>
<keyword evidence="10" id="KW-1133">Transmembrane helix</keyword>
<dbReference type="STRING" id="1036611.A0A1L9PUM4"/>
<dbReference type="AlphaFoldDB" id="A0A1L9PUM4"/>
<dbReference type="InterPro" id="IPR036396">
    <property type="entry name" value="Cyt_P450_sf"/>
</dbReference>
<feature type="transmembrane region" description="Helical" evidence="10">
    <location>
        <begin position="6"/>
        <end position="24"/>
    </location>
</feature>
<reference evidence="12" key="1">
    <citation type="journal article" date="2017" name="Genome Biol.">
        <title>Comparative genomics reveals high biological diversity and specific adaptations in the industrially and medically important fungal genus Aspergillus.</title>
        <authorList>
            <person name="de Vries R.P."/>
            <person name="Riley R."/>
            <person name="Wiebenga A."/>
            <person name="Aguilar-Osorio G."/>
            <person name="Amillis S."/>
            <person name="Uchima C.A."/>
            <person name="Anderluh G."/>
            <person name="Asadollahi M."/>
            <person name="Askin M."/>
            <person name="Barry K."/>
            <person name="Battaglia E."/>
            <person name="Bayram O."/>
            <person name="Benocci T."/>
            <person name="Braus-Stromeyer S.A."/>
            <person name="Caldana C."/>
            <person name="Canovas D."/>
            <person name="Cerqueira G.C."/>
            <person name="Chen F."/>
            <person name="Chen W."/>
            <person name="Choi C."/>
            <person name="Clum A."/>
            <person name="Dos Santos R.A."/>
            <person name="Damasio A.R."/>
            <person name="Diallinas G."/>
            <person name="Emri T."/>
            <person name="Fekete E."/>
            <person name="Flipphi M."/>
            <person name="Freyberg S."/>
            <person name="Gallo A."/>
            <person name="Gournas C."/>
            <person name="Habgood R."/>
            <person name="Hainaut M."/>
            <person name="Harispe M.L."/>
            <person name="Henrissat B."/>
            <person name="Hilden K.S."/>
            <person name="Hope R."/>
            <person name="Hossain A."/>
            <person name="Karabika E."/>
            <person name="Karaffa L."/>
            <person name="Karanyi Z."/>
            <person name="Krasevec N."/>
            <person name="Kuo A."/>
            <person name="Kusch H."/>
            <person name="LaButti K."/>
            <person name="Lagendijk E.L."/>
            <person name="Lapidus A."/>
            <person name="Levasseur A."/>
            <person name="Lindquist E."/>
            <person name="Lipzen A."/>
            <person name="Logrieco A.F."/>
            <person name="MacCabe A."/>
            <person name="Maekelae M.R."/>
            <person name="Malavazi I."/>
            <person name="Melin P."/>
            <person name="Meyer V."/>
            <person name="Mielnichuk N."/>
            <person name="Miskei M."/>
            <person name="Molnar A.P."/>
            <person name="Mule G."/>
            <person name="Ngan C.Y."/>
            <person name="Orejas M."/>
            <person name="Orosz E."/>
            <person name="Ouedraogo J.P."/>
            <person name="Overkamp K.M."/>
            <person name="Park H.-S."/>
            <person name="Perrone G."/>
            <person name="Piumi F."/>
            <person name="Punt P.J."/>
            <person name="Ram A.F."/>
            <person name="Ramon A."/>
            <person name="Rauscher S."/>
            <person name="Record E."/>
            <person name="Riano-Pachon D.M."/>
            <person name="Robert V."/>
            <person name="Roehrig J."/>
            <person name="Ruller R."/>
            <person name="Salamov A."/>
            <person name="Salih N.S."/>
            <person name="Samson R.A."/>
            <person name="Sandor E."/>
            <person name="Sanguinetti M."/>
            <person name="Schuetze T."/>
            <person name="Sepcic K."/>
            <person name="Shelest E."/>
            <person name="Sherlock G."/>
            <person name="Sophianopoulou V."/>
            <person name="Squina F.M."/>
            <person name="Sun H."/>
            <person name="Susca A."/>
            <person name="Todd R.B."/>
            <person name="Tsang A."/>
            <person name="Unkles S.E."/>
            <person name="van de Wiele N."/>
            <person name="van Rossen-Uffink D."/>
            <person name="Oliveira J.V."/>
            <person name="Vesth T.C."/>
            <person name="Visser J."/>
            <person name="Yu J.-H."/>
            <person name="Zhou M."/>
            <person name="Andersen M.R."/>
            <person name="Archer D.B."/>
            <person name="Baker S.E."/>
            <person name="Benoit I."/>
            <person name="Brakhage A.A."/>
            <person name="Braus G.H."/>
            <person name="Fischer R."/>
            <person name="Frisvad J.C."/>
            <person name="Goldman G.H."/>
            <person name="Houbraken J."/>
            <person name="Oakley B."/>
            <person name="Pocsi I."/>
            <person name="Scazzocchio C."/>
            <person name="Seiboth B."/>
            <person name="vanKuyk P.A."/>
            <person name="Wortman J."/>
            <person name="Dyer P.S."/>
            <person name="Grigoriev I.V."/>
        </authorList>
    </citation>
    <scope>NUCLEOTIDE SEQUENCE [LARGE SCALE GENOMIC DNA]</scope>
    <source>
        <strain evidence="12">CBS 583.65</strain>
    </source>
</reference>
<sequence length="392" mass="44295">MILQFLYLAILALFAAFFLARTIYRLHFHPLSRFPGPKLTAATGLVEIYHDVVRGGKFLWEMEKMHETYGPIVRITPHEIHIKDSSYYDSIYTNSKKLNKDPNFVGLFGSPQSMIATVDHAHHRFRRGILASFFSKRSITALTRRSAAFAAFAALTTDIITHYSYGESFGFLDSESFRSEVRVAIMETEELDHITRLFPFVLTVMRPCYGGGCDDTELGAGVMDGGVTLAQLEQLPYLTGVVNEAQRLSHGLVIRSPRVSPTEALMYKNYSIPPGNPLAMSSYFVHMDPTLFPDPTVFNPDRWIEATKRGDNLTRFITAFSKGTRQCVGINLGYAKLYLTLAYFAIFFDYELHETTEENITVARDRGVPFLEKGHLMVKAKVVKVLRNPYAA</sequence>
<evidence type="ECO:0000256" key="7">
    <source>
        <dbReference type="ARBA" id="ARBA00023033"/>
    </source>
</evidence>
<dbReference type="Proteomes" id="UP000184073">
    <property type="component" value="Unassembled WGS sequence"/>
</dbReference>
<accession>A0A1L9PUM4</accession>
<dbReference type="GO" id="GO:0020037">
    <property type="term" value="F:heme binding"/>
    <property type="evidence" value="ECO:0007669"/>
    <property type="project" value="InterPro"/>
</dbReference>
<dbReference type="InterPro" id="IPR017972">
    <property type="entry name" value="Cyt_P450_CS"/>
</dbReference>
<dbReference type="GO" id="GO:0004497">
    <property type="term" value="F:monooxygenase activity"/>
    <property type="evidence" value="ECO:0007669"/>
    <property type="project" value="UniProtKB-KW"/>
</dbReference>
<comment type="cofactor">
    <cofactor evidence="1 8">
        <name>heme</name>
        <dbReference type="ChEBI" id="CHEBI:30413"/>
    </cofactor>
</comment>
<dbReference type="SUPFAM" id="SSF48264">
    <property type="entry name" value="Cytochrome P450"/>
    <property type="match status" value="1"/>
</dbReference>
<evidence type="ECO:0000256" key="9">
    <source>
        <dbReference type="RuleBase" id="RU000461"/>
    </source>
</evidence>
<keyword evidence="6 8" id="KW-0408">Iron</keyword>
<dbReference type="RefSeq" id="XP_040670935.1">
    <property type="nucleotide sequence ID" value="XM_040816264.1"/>
</dbReference>
<evidence type="ECO:0000256" key="10">
    <source>
        <dbReference type="SAM" id="Phobius"/>
    </source>
</evidence>
<evidence type="ECO:0000256" key="3">
    <source>
        <dbReference type="ARBA" id="ARBA00022617"/>
    </source>
</evidence>
<evidence type="ECO:0000256" key="1">
    <source>
        <dbReference type="ARBA" id="ARBA00001971"/>
    </source>
</evidence>
<feature type="binding site" description="axial binding residue" evidence="8">
    <location>
        <position position="327"/>
    </location>
    <ligand>
        <name>heme</name>
        <dbReference type="ChEBI" id="CHEBI:30413"/>
    </ligand>
    <ligandPart>
        <name>Fe</name>
        <dbReference type="ChEBI" id="CHEBI:18248"/>
    </ligandPart>
</feature>
<protein>
    <recommendedName>
        <fullName evidence="13">Cytochrome P450</fullName>
    </recommendedName>
</protein>
<evidence type="ECO:0000256" key="2">
    <source>
        <dbReference type="ARBA" id="ARBA00010617"/>
    </source>
</evidence>
<dbReference type="Pfam" id="PF00067">
    <property type="entry name" value="p450"/>
    <property type="match status" value="1"/>
</dbReference>
<dbReference type="EMBL" id="KV878132">
    <property type="protein sequence ID" value="OJJ05173.1"/>
    <property type="molecule type" value="Genomic_DNA"/>
</dbReference>
<evidence type="ECO:0000256" key="4">
    <source>
        <dbReference type="ARBA" id="ARBA00022723"/>
    </source>
</evidence>
<evidence type="ECO:0000313" key="11">
    <source>
        <dbReference type="EMBL" id="OJJ05173.1"/>
    </source>
</evidence>
<keyword evidence="10" id="KW-0472">Membrane</keyword>
<dbReference type="CDD" id="cd11062">
    <property type="entry name" value="CYP58-like"/>
    <property type="match status" value="1"/>
</dbReference>
<evidence type="ECO:0008006" key="13">
    <source>
        <dbReference type="Google" id="ProtNLM"/>
    </source>
</evidence>
<dbReference type="VEuPathDB" id="FungiDB:ASPVEDRAFT_74574"/>
<dbReference type="PROSITE" id="PS00086">
    <property type="entry name" value="CYTOCHROME_P450"/>
    <property type="match status" value="1"/>
</dbReference>
<dbReference type="GeneID" id="63731775"/>
<keyword evidence="4 8" id="KW-0479">Metal-binding</keyword>
<dbReference type="GO" id="GO:0005506">
    <property type="term" value="F:iron ion binding"/>
    <property type="evidence" value="ECO:0007669"/>
    <property type="project" value="InterPro"/>
</dbReference>
<keyword evidence="3 8" id="KW-0349">Heme</keyword>
<name>A0A1L9PUM4_ASPVE</name>
<dbReference type="PANTHER" id="PTHR24305">
    <property type="entry name" value="CYTOCHROME P450"/>
    <property type="match status" value="1"/>
</dbReference>
<dbReference type="InterPro" id="IPR002403">
    <property type="entry name" value="Cyt_P450_E_grp-IV"/>
</dbReference>
<keyword evidence="12" id="KW-1185">Reference proteome</keyword>
<dbReference type="InterPro" id="IPR050121">
    <property type="entry name" value="Cytochrome_P450_monoxygenase"/>
</dbReference>
<dbReference type="Gene3D" id="1.10.630.10">
    <property type="entry name" value="Cytochrome P450"/>
    <property type="match status" value="2"/>
</dbReference>
<proteinExistence type="inferred from homology"/>
<organism evidence="11 12">
    <name type="scientific">Aspergillus versicolor CBS 583.65</name>
    <dbReference type="NCBI Taxonomy" id="1036611"/>
    <lineage>
        <taxon>Eukaryota</taxon>
        <taxon>Fungi</taxon>
        <taxon>Dikarya</taxon>
        <taxon>Ascomycota</taxon>
        <taxon>Pezizomycotina</taxon>
        <taxon>Eurotiomycetes</taxon>
        <taxon>Eurotiomycetidae</taxon>
        <taxon>Eurotiales</taxon>
        <taxon>Aspergillaceae</taxon>
        <taxon>Aspergillus</taxon>
        <taxon>Aspergillus subgen. Nidulantes</taxon>
    </lineage>
</organism>
<comment type="similarity">
    <text evidence="2 9">Belongs to the cytochrome P450 family.</text>
</comment>
<keyword evidence="10" id="KW-0812">Transmembrane</keyword>
<evidence type="ECO:0000313" key="12">
    <source>
        <dbReference type="Proteomes" id="UP000184073"/>
    </source>
</evidence>
<dbReference type="PANTHER" id="PTHR24305:SF157">
    <property type="entry name" value="N-ACETYLTRYPTOPHAN 6-HYDROXYLASE IVOC-RELATED"/>
    <property type="match status" value="1"/>
</dbReference>
<evidence type="ECO:0000256" key="5">
    <source>
        <dbReference type="ARBA" id="ARBA00023002"/>
    </source>
</evidence>
<keyword evidence="7 9" id="KW-0503">Monooxygenase</keyword>